<keyword evidence="2" id="KW-0732">Signal</keyword>
<evidence type="ECO:0000256" key="2">
    <source>
        <dbReference type="SAM" id="SignalP"/>
    </source>
</evidence>
<gene>
    <name evidence="3" type="ORF">ACNJC6_00684</name>
</gene>
<feature type="region of interest" description="Disordered" evidence="1">
    <location>
        <begin position="118"/>
        <end position="187"/>
    </location>
</feature>
<feature type="compositionally biased region" description="Low complexity" evidence="1">
    <location>
        <begin position="142"/>
        <end position="153"/>
    </location>
</feature>
<dbReference type="AlphaFoldDB" id="A0A1R7Q9Y2"/>
<accession>A0A1R7Q9Y2</accession>
<feature type="chain" id="PRO_5012051596" description="Signal peptide-containing protein" evidence="2">
    <location>
        <begin position="22"/>
        <end position="187"/>
    </location>
</feature>
<reference evidence="3 4" key="1">
    <citation type="submission" date="2017-02" db="EMBL/GenBank/DDBJ databases">
        <authorList>
            <person name="Peterson S.W."/>
        </authorList>
    </citation>
    <scope>NUCLEOTIDE SEQUENCE [LARGE SCALE GENOMIC DNA]</scope>
    <source>
        <strain evidence="3">C6</strain>
    </source>
</reference>
<feature type="compositionally biased region" description="Polar residues" evidence="1">
    <location>
        <begin position="160"/>
        <end position="175"/>
    </location>
</feature>
<protein>
    <recommendedName>
        <fullName evidence="5">Signal peptide-containing protein</fullName>
    </recommendedName>
</protein>
<dbReference type="Gene3D" id="1.10.287.700">
    <property type="entry name" value="Helix hairpin bin"/>
    <property type="match status" value="1"/>
</dbReference>
<proteinExistence type="predicted"/>
<dbReference type="EMBL" id="FUUY01000002">
    <property type="protein sequence ID" value="SJX21078.1"/>
    <property type="molecule type" value="Genomic_DNA"/>
</dbReference>
<dbReference type="Proteomes" id="UP000196240">
    <property type="component" value="Unassembled WGS sequence"/>
</dbReference>
<name>A0A1R7Q9Y2_ACIJO</name>
<evidence type="ECO:0008006" key="5">
    <source>
        <dbReference type="Google" id="ProtNLM"/>
    </source>
</evidence>
<evidence type="ECO:0000256" key="1">
    <source>
        <dbReference type="SAM" id="MobiDB-lite"/>
    </source>
</evidence>
<organism evidence="3 4">
    <name type="scientific">Acinetobacter johnsonii</name>
    <dbReference type="NCBI Taxonomy" id="40214"/>
    <lineage>
        <taxon>Bacteria</taxon>
        <taxon>Pseudomonadati</taxon>
        <taxon>Pseudomonadota</taxon>
        <taxon>Gammaproteobacteria</taxon>
        <taxon>Moraxellales</taxon>
        <taxon>Moraxellaceae</taxon>
        <taxon>Acinetobacter</taxon>
    </lineage>
</organism>
<dbReference type="RefSeq" id="WP_087011275.1">
    <property type="nucleotide sequence ID" value="NZ_FUUY01000002.1"/>
</dbReference>
<evidence type="ECO:0000313" key="4">
    <source>
        <dbReference type="Proteomes" id="UP000196240"/>
    </source>
</evidence>
<evidence type="ECO:0000313" key="3">
    <source>
        <dbReference type="EMBL" id="SJX21078.1"/>
    </source>
</evidence>
<sequence length="187" mass="20208" precursor="true">MNMMKTTLFCALLMTTAGVWAQTETTTQQVQKPITPYGKNPNIFHVWAYKTQEGVINTAEKVGTATEKGIQKIRPSAHQALDSAKTITNDTAEQAKETGQQVTQNVNKKLHETKQVITGQTDQPAPIYQGSLSQPSSAPLDAPAVQAPSVSSPQPVPPQTVNEPTITQAPSSFTPAQIEEEIKVTKL</sequence>
<feature type="signal peptide" evidence="2">
    <location>
        <begin position="1"/>
        <end position="21"/>
    </location>
</feature>